<evidence type="ECO:0000256" key="1">
    <source>
        <dbReference type="ARBA" id="ARBA00004167"/>
    </source>
</evidence>
<keyword evidence="8 14" id="KW-0378">Hydrolase</keyword>
<dbReference type="InterPro" id="IPR012338">
    <property type="entry name" value="Beta-lactam/transpept-like"/>
</dbReference>
<feature type="binding site" evidence="14">
    <location>
        <position position="389"/>
    </location>
    <ligand>
        <name>Zn(2+)</name>
        <dbReference type="ChEBI" id="CHEBI:29105"/>
    </ligand>
</feature>
<dbReference type="GO" id="GO:0008270">
    <property type="term" value="F:zinc ion binding"/>
    <property type="evidence" value="ECO:0007669"/>
    <property type="project" value="UniProtKB-UniRule"/>
</dbReference>
<keyword evidence="19" id="KW-1185">Reference proteome</keyword>
<feature type="domain" description="Penicillin-binding protein transpeptidase" evidence="16">
    <location>
        <begin position="272"/>
        <end position="611"/>
    </location>
</feature>
<evidence type="ECO:0000256" key="4">
    <source>
        <dbReference type="ARBA" id="ARBA00022519"/>
    </source>
</evidence>
<keyword evidence="6 14" id="KW-0645">Protease</keyword>
<dbReference type="Pfam" id="PF00905">
    <property type="entry name" value="Transpeptidase"/>
    <property type="match status" value="1"/>
</dbReference>
<dbReference type="Gene3D" id="3.90.1310.10">
    <property type="entry name" value="Penicillin-binding protein 2a (Domain 2)"/>
    <property type="match status" value="1"/>
</dbReference>
<evidence type="ECO:0000256" key="7">
    <source>
        <dbReference type="ARBA" id="ARBA00022692"/>
    </source>
</evidence>
<keyword evidence="14" id="KW-0479">Metal-binding</keyword>
<comment type="pathway">
    <text evidence="14">Cell wall biogenesis; peptidoglycan biosynthesis.</text>
</comment>
<evidence type="ECO:0000256" key="5">
    <source>
        <dbReference type="ARBA" id="ARBA00022645"/>
    </source>
</evidence>
<dbReference type="EC" id="3.4.16.4" evidence="14"/>
<dbReference type="Proteomes" id="UP001165413">
    <property type="component" value="Unassembled WGS sequence"/>
</dbReference>
<accession>A0AA41WYA5</accession>
<keyword evidence="9 14" id="KW-0133">Cell shape</keyword>
<dbReference type="InterPro" id="IPR017790">
    <property type="entry name" value="Penicillin-binding_protein_2"/>
</dbReference>
<keyword evidence="5 14" id="KW-0121">Carboxypeptidase</keyword>
<evidence type="ECO:0000256" key="13">
    <source>
        <dbReference type="ARBA" id="ARBA00023316"/>
    </source>
</evidence>
<evidence type="ECO:0000259" key="16">
    <source>
        <dbReference type="Pfam" id="PF00905"/>
    </source>
</evidence>
<evidence type="ECO:0000256" key="8">
    <source>
        <dbReference type="ARBA" id="ARBA00022801"/>
    </source>
</evidence>
<dbReference type="RefSeq" id="WP_254100355.1">
    <property type="nucleotide sequence ID" value="NZ_JANATA010000011.1"/>
</dbReference>
<feature type="active site" description="Acyl-ester intermediate" evidence="14">
    <location>
        <position position="331"/>
    </location>
</feature>
<protein>
    <recommendedName>
        <fullName evidence="14">Peptidoglycan D,D-transpeptidase MrdA</fullName>
        <ecNumber evidence="14">3.4.16.4</ecNumber>
    </recommendedName>
    <alternativeName>
        <fullName evidence="14">Penicillin-binding protein 2</fullName>
        <shortName evidence="14">PBP-2</shortName>
    </alternativeName>
</protein>
<comment type="similarity">
    <text evidence="14">Belongs to the transpeptidase family. MrdA subfamily.</text>
</comment>
<evidence type="ECO:0000256" key="6">
    <source>
        <dbReference type="ARBA" id="ARBA00022670"/>
    </source>
</evidence>
<dbReference type="Gene3D" id="3.40.710.10">
    <property type="entry name" value="DD-peptidase/beta-lactamase superfamily"/>
    <property type="match status" value="1"/>
</dbReference>
<dbReference type="GO" id="GO:0009002">
    <property type="term" value="F:serine-type D-Ala-D-Ala carboxypeptidase activity"/>
    <property type="evidence" value="ECO:0007669"/>
    <property type="project" value="UniProtKB-UniRule"/>
</dbReference>
<comment type="function">
    <text evidence="14">Catalyzes cross-linking of the peptidoglycan cell wall.</text>
</comment>
<keyword evidence="10 14" id="KW-0573">Peptidoglycan synthesis</keyword>
<name>A0AA41WYA5_9ALTE</name>
<evidence type="ECO:0000259" key="17">
    <source>
        <dbReference type="Pfam" id="PF03717"/>
    </source>
</evidence>
<dbReference type="HAMAP" id="MF_02081">
    <property type="entry name" value="MrdA_transpept"/>
    <property type="match status" value="1"/>
</dbReference>
<feature type="binding site" evidence="14">
    <location>
        <position position="370"/>
    </location>
    <ligand>
        <name>Zn(2+)</name>
        <dbReference type="ChEBI" id="CHEBI:29105"/>
    </ligand>
</feature>
<keyword evidence="4 14" id="KW-0997">Cell inner membrane</keyword>
<dbReference type="EMBL" id="JANATA010000011">
    <property type="protein sequence ID" value="MCP3428764.1"/>
    <property type="molecule type" value="Genomic_DNA"/>
</dbReference>
<proteinExistence type="inferred from homology"/>
<feature type="domain" description="Penicillin-binding protein dimerisation" evidence="17">
    <location>
        <begin position="65"/>
        <end position="240"/>
    </location>
</feature>
<feature type="transmembrane region" description="Helical" evidence="14">
    <location>
        <begin position="21"/>
        <end position="41"/>
    </location>
</feature>
<evidence type="ECO:0000256" key="9">
    <source>
        <dbReference type="ARBA" id="ARBA00022960"/>
    </source>
</evidence>
<dbReference type="GO" id="GO:0071972">
    <property type="term" value="F:peptidoglycan L,D-transpeptidase activity"/>
    <property type="evidence" value="ECO:0007669"/>
    <property type="project" value="TreeGrafter"/>
</dbReference>
<dbReference type="SUPFAM" id="SSF56601">
    <property type="entry name" value="beta-lactamase/transpeptidase-like"/>
    <property type="match status" value="1"/>
</dbReference>
<evidence type="ECO:0000256" key="14">
    <source>
        <dbReference type="HAMAP-Rule" id="MF_02081"/>
    </source>
</evidence>
<comment type="subcellular location">
    <subcellularLocation>
        <location evidence="14">Cell inner membrane</location>
        <topology evidence="14">Single-pass membrane protein</topology>
    </subcellularLocation>
    <subcellularLocation>
        <location evidence="2">Cell membrane</location>
    </subcellularLocation>
    <subcellularLocation>
        <location evidence="1">Membrane</location>
        <topology evidence="1">Single-pass membrane protein</topology>
    </subcellularLocation>
</comment>
<keyword evidence="11 14" id="KW-1133">Transmembrane helix</keyword>
<dbReference type="AlphaFoldDB" id="A0AA41WYA5"/>
<organism evidence="18 19">
    <name type="scientific">Opacimonas viscosa</name>
    <dbReference type="NCBI Taxonomy" id="2961944"/>
    <lineage>
        <taxon>Bacteria</taxon>
        <taxon>Pseudomonadati</taxon>
        <taxon>Pseudomonadota</taxon>
        <taxon>Gammaproteobacteria</taxon>
        <taxon>Alteromonadales</taxon>
        <taxon>Alteromonadaceae</taxon>
        <taxon>Opacimonas</taxon>
    </lineage>
</organism>
<evidence type="ECO:0000256" key="12">
    <source>
        <dbReference type="ARBA" id="ARBA00023136"/>
    </source>
</evidence>
<dbReference type="PANTHER" id="PTHR30627:SF2">
    <property type="entry name" value="PEPTIDOGLYCAN D,D-TRANSPEPTIDASE MRDA"/>
    <property type="match status" value="1"/>
</dbReference>
<dbReference type="GO" id="GO:0008360">
    <property type="term" value="P:regulation of cell shape"/>
    <property type="evidence" value="ECO:0007669"/>
    <property type="project" value="UniProtKB-KW"/>
</dbReference>
<keyword evidence="7 14" id="KW-0812">Transmembrane</keyword>
<evidence type="ECO:0000313" key="18">
    <source>
        <dbReference type="EMBL" id="MCP3428764.1"/>
    </source>
</evidence>
<dbReference type="InterPro" id="IPR001460">
    <property type="entry name" value="PCN-bd_Tpept"/>
</dbReference>
<comment type="catalytic activity">
    <reaction evidence="14">
        <text>Preferential cleavage: (Ac)2-L-Lys-D-Ala-|-D-Ala. Also transpeptidation of peptidyl-alanyl moieties that are N-acyl substituents of D-alanine.</text>
        <dbReference type="EC" id="3.4.16.4"/>
    </reaction>
</comment>
<evidence type="ECO:0000313" key="19">
    <source>
        <dbReference type="Proteomes" id="UP001165413"/>
    </source>
</evidence>
<dbReference type="Gene3D" id="3.30.1390.30">
    <property type="entry name" value="Penicillin-binding protein 2a, domain 3"/>
    <property type="match status" value="1"/>
</dbReference>
<sequence>MAKKRIAMRDHSAEGNLFARRCVIAVIFTMVLISFVLSNLYSLQVTQFNEYQIRADGNRIKVNPVAPNRGLIYDRNMRIIAENRPIFNLELNVAEIEDREQTIQQLAELLQLTENELTRFTDNLAKRRRFQPVEVLFDISKERVAKFSARQHEFPGVSVQARLSRYYPYGKALTHVLGYVAKINSQDLNLVASWGAQSNYAATRHIGKQGIERFYEERLHGKVGYEHIEVDSKGRALRTLEEELPIPGEDIILSIDIDLQLYIQDILKDKKGSVVVTDPNNGQVLAMYSNPSYDPNLFVNGISQREYSKLIENRDRPLLNRAVQGQYPPASLVKPHLALLGLEYGKIDENTTIKDEGFYQLDNVDHVWRDWLRRGHGNVDVKRSVEVSCDTFFYDLAYRLGIDSIHDYMHKFGFGEYTGIDLLEESDGNMPSRGWKKARYNQPWYIGDTISVGIGQGYWTATPVQLLDSLNTIINEGQRIQPRIYLGVNVASQAVIEPPSMMRPIEVLDNDNWRIIKESLYNTVNKPHGTAYKAYQNTAYESAGKTGTAQLFTVAQDEEYDDLIIADYLKDNAMYFGYAPSDNPQISVMVALENAGGGGSNAAPIARQVMDYVLSPSNVTLSAGGQ</sequence>
<evidence type="ECO:0000256" key="11">
    <source>
        <dbReference type="ARBA" id="ARBA00022989"/>
    </source>
</evidence>
<keyword evidence="12 14" id="KW-0472">Membrane</keyword>
<dbReference type="GO" id="GO:0005886">
    <property type="term" value="C:plasma membrane"/>
    <property type="evidence" value="ECO:0007669"/>
    <property type="project" value="UniProtKB-SubCell"/>
</dbReference>
<evidence type="ECO:0000256" key="10">
    <source>
        <dbReference type="ARBA" id="ARBA00022984"/>
    </source>
</evidence>
<reference evidence="18" key="1">
    <citation type="submission" date="2022-07" db="EMBL/GenBank/DDBJ databases">
        <title>Characterization of the Novel Bacterium Alteromonas immobilis LMIT006 and Alteromonas gregis LMIT007.</title>
        <authorList>
            <person name="Lin X."/>
        </authorList>
    </citation>
    <scope>NUCLEOTIDE SEQUENCE</scope>
    <source>
        <strain evidence="18">LMIT007</strain>
    </source>
</reference>
<dbReference type="Pfam" id="PF03717">
    <property type="entry name" value="PBP_dimer"/>
    <property type="match status" value="1"/>
</dbReference>
<dbReference type="GO" id="GO:0071555">
    <property type="term" value="P:cell wall organization"/>
    <property type="evidence" value="ECO:0007669"/>
    <property type="project" value="UniProtKB-KW"/>
</dbReference>
<dbReference type="NCBIfam" id="TIGR03423">
    <property type="entry name" value="pbp2_mrdA"/>
    <property type="match status" value="1"/>
</dbReference>
<evidence type="ECO:0000256" key="15">
    <source>
        <dbReference type="SAM" id="Coils"/>
    </source>
</evidence>
<gene>
    <name evidence="14 18" type="primary">mrdA</name>
    <name evidence="18" type="ORF">NLF92_07370</name>
</gene>
<dbReference type="InterPro" id="IPR036138">
    <property type="entry name" value="PBP_dimer_sf"/>
</dbReference>
<evidence type="ECO:0000256" key="3">
    <source>
        <dbReference type="ARBA" id="ARBA00022475"/>
    </source>
</evidence>
<dbReference type="InterPro" id="IPR050515">
    <property type="entry name" value="Beta-lactam/transpept"/>
</dbReference>
<dbReference type="InterPro" id="IPR005311">
    <property type="entry name" value="PBP_dimer"/>
</dbReference>
<dbReference type="SUPFAM" id="SSF56519">
    <property type="entry name" value="Penicillin binding protein dimerisation domain"/>
    <property type="match status" value="1"/>
</dbReference>
<feature type="binding site" evidence="14">
    <location>
        <position position="355"/>
    </location>
    <ligand>
        <name>Zn(2+)</name>
        <dbReference type="ChEBI" id="CHEBI:29105"/>
    </ligand>
</feature>
<evidence type="ECO:0000256" key="2">
    <source>
        <dbReference type="ARBA" id="ARBA00004236"/>
    </source>
</evidence>
<keyword evidence="14" id="KW-0862">Zinc</keyword>
<dbReference type="GO" id="GO:0006508">
    <property type="term" value="P:proteolysis"/>
    <property type="evidence" value="ECO:0007669"/>
    <property type="project" value="UniProtKB-KW"/>
</dbReference>
<keyword evidence="15" id="KW-0175">Coiled coil</keyword>
<comment type="cofactor">
    <cofactor evidence="14">
        <name>Zn(2+)</name>
        <dbReference type="ChEBI" id="CHEBI:29105"/>
    </cofactor>
    <text evidence="14">Binds one Zn(2+) ion per subunit.</text>
</comment>
<dbReference type="PANTHER" id="PTHR30627">
    <property type="entry name" value="PEPTIDOGLYCAN D,D-TRANSPEPTIDASE"/>
    <property type="match status" value="1"/>
</dbReference>
<dbReference type="GO" id="GO:0009252">
    <property type="term" value="P:peptidoglycan biosynthetic process"/>
    <property type="evidence" value="ECO:0007669"/>
    <property type="project" value="UniProtKB-UniRule"/>
</dbReference>
<feature type="coiled-coil region" evidence="15">
    <location>
        <begin position="96"/>
        <end position="123"/>
    </location>
</feature>
<dbReference type="GO" id="GO:0008658">
    <property type="term" value="F:penicillin binding"/>
    <property type="evidence" value="ECO:0007669"/>
    <property type="project" value="UniProtKB-UniRule"/>
</dbReference>
<keyword evidence="13 14" id="KW-0961">Cell wall biogenesis/degradation</keyword>
<comment type="caution">
    <text evidence="18">The sequence shown here is derived from an EMBL/GenBank/DDBJ whole genome shotgun (WGS) entry which is preliminary data.</text>
</comment>
<feature type="binding site" evidence="14">
    <location>
        <position position="376"/>
    </location>
    <ligand>
        <name>Zn(2+)</name>
        <dbReference type="ChEBI" id="CHEBI:29105"/>
    </ligand>
</feature>
<keyword evidence="3 14" id="KW-1003">Cell membrane</keyword>